<dbReference type="InterPro" id="IPR004453">
    <property type="entry name" value="QueG"/>
</dbReference>
<keyword evidence="1" id="KW-0408">Iron</keyword>
<dbReference type="GO" id="GO:0052693">
    <property type="term" value="F:epoxyqueuosine reductase activity"/>
    <property type="evidence" value="ECO:0007669"/>
    <property type="project" value="TreeGrafter"/>
</dbReference>
<name>A0A6J6UX40_9ZZZZ</name>
<dbReference type="Pfam" id="PF13484">
    <property type="entry name" value="Fer4_16"/>
    <property type="match status" value="1"/>
</dbReference>
<dbReference type="AlphaFoldDB" id="A0A6J6UX40"/>
<keyword evidence="1" id="KW-0411">Iron-sulfur</keyword>
<feature type="domain" description="4Fe-4S ferredoxin-type" evidence="2">
    <location>
        <begin position="178"/>
        <end position="210"/>
    </location>
</feature>
<dbReference type="InterPro" id="IPR017900">
    <property type="entry name" value="4Fe4S_Fe_S_CS"/>
</dbReference>
<organism evidence="3">
    <name type="scientific">freshwater metagenome</name>
    <dbReference type="NCBI Taxonomy" id="449393"/>
    <lineage>
        <taxon>unclassified sequences</taxon>
        <taxon>metagenomes</taxon>
        <taxon>ecological metagenomes</taxon>
    </lineage>
</organism>
<dbReference type="GO" id="GO:0008616">
    <property type="term" value="P:tRNA queuosine(34) biosynthetic process"/>
    <property type="evidence" value="ECO:0007669"/>
    <property type="project" value="InterPro"/>
</dbReference>
<reference evidence="3" key="1">
    <citation type="submission" date="2020-05" db="EMBL/GenBank/DDBJ databases">
        <authorList>
            <person name="Chiriac C."/>
            <person name="Salcher M."/>
            <person name="Ghai R."/>
            <person name="Kavagutti S V."/>
        </authorList>
    </citation>
    <scope>NUCLEOTIDE SEQUENCE</scope>
</reference>
<evidence type="ECO:0000256" key="1">
    <source>
        <dbReference type="ARBA" id="ARBA00022485"/>
    </source>
</evidence>
<keyword evidence="1" id="KW-0004">4Fe-4S</keyword>
<dbReference type="InterPro" id="IPR017896">
    <property type="entry name" value="4Fe4S_Fe-S-bd"/>
</dbReference>
<protein>
    <submittedName>
        <fullName evidence="3">Unannotated protein</fullName>
    </submittedName>
</protein>
<dbReference type="NCBIfam" id="TIGR00276">
    <property type="entry name" value="tRNA epoxyqueuosine(34) reductase QueG"/>
    <property type="match status" value="1"/>
</dbReference>
<gene>
    <name evidence="3" type="ORF">UFOPK2766_02424</name>
</gene>
<dbReference type="PROSITE" id="PS51379">
    <property type="entry name" value="4FE4S_FER_2"/>
    <property type="match status" value="1"/>
</dbReference>
<dbReference type="EMBL" id="CAEZYU010000203">
    <property type="protein sequence ID" value="CAB4764360.1"/>
    <property type="molecule type" value="Genomic_DNA"/>
</dbReference>
<dbReference type="SUPFAM" id="SSF54862">
    <property type="entry name" value="4Fe-4S ferredoxins"/>
    <property type="match status" value="1"/>
</dbReference>
<dbReference type="Gene3D" id="3.30.70.20">
    <property type="match status" value="1"/>
</dbReference>
<keyword evidence="1" id="KW-0479">Metal-binding</keyword>
<evidence type="ECO:0000259" key="2">
    <source>
        <dbReference type="PROSITE" id="PS51379"/>
    </source>
</evidence>
<dbReference type="PANTHER" id="PTHR30002">
    <property type="entry name" value="EPOXYQUEUOSINE REDUCTASE"/>
    <property type="match status" value="1"/>
</dbReference>
<proteinExistence type="predicted"/>
<dbReference type="PROSITE" id="PS00198">
    <property type="entry name" value="4FE4S_FER_1"/>
    <property type="match status" value="1"/>
</dbReference>
<dbReference type="GO" id="GO:0051539">
    <property type="term" value="F:4 iron, 4 sulfur cluster binding"/>
    <property type="evidence" value="ECO:0007669"/>
    <property type="project" value="UniProtKB-KW"/>
</dbReference>
<dbReference type="PANTHER" id="PTHR30002:SF4">
    <property type="entry name" value="EPOXYQUEUOSINE REDUCTASE"/>
    <property type="match status" value="1"/>
</dbReference>
<evidence type="ECO:0000313" key="3">
    <source>
        <dbReference type="EMBL" id="CAB4764360.1"/>
    </source>
</evidence>
<accession>A0A6J6UX40</accession>
<sequence length="404" mass="44122">MGSSSPIGTTEFCEQLLELGKAHGLSAVGVCDASPFEQTRQVLEERRDQGLNADMAFTYRNPGRSTDPSMTLPGAKSLLVGAYRYETVLPDPPALPAARVARYATADHYERLRFALQHIADRLISAGYRAVVLADDNALVDRAAAVRAGIGWYGKSSNVLLPGQGSWFLLGSVLTDAELPTADKPLEDGCGSCQRCLDGCPTQAIIAPGVLDARRCLAWLLQAQGEFPREFRMALGDRIYGCDECQEVCPPSRRTESQSPPRDRAVNAVNVEHAENADTDSQVPGSWVDLHWLLSASDEELLSQVGRWYIPAREPRYVRRNALVVLGNSHQPISSALKVLLESYLDNPDDLLVAHATWAAAQLGLEELLDDPTRSDRAAIVDERANCELARQQIAIGVRGRTHP</sequence>